<comment type="caution">
    <text evidence="2">The sequence shown here is derived from an EMBL/GenBank/DDBJ whole genome shotgun (WGS) entry which is preliminary data.</text>
</comment>
<evidence type="ECO:0000313" key="3">
    <source>
        <dbReference type="Proteomes" id="UP000284243"/>
    </source>
</evidence>
<feature type="transmembrane region" description="Helical" evidence="1">
    <location>
        <begin position="109"/>
        <end position="132"/>
    </location>
</feature>
<sequence>MELKTILKRYPVFILGLYFLSLGIVLIVRSALGTTPISSINYVLSINSALSLGTWTFIFNLLLIAGQFWLIRDRYSRRDILEILLQIPFSFLFAAFIDFNMLFTGQLHPGSYGLSVALLLTGCVVQSIGVVLEIKPRVAMMSAEAFVKYASQRYNREFGKFKVCFDVTLVTLAAVLSFLLSQRIEGIREGSLIAACITGYIVTFLNRRIITRKTLYNLLPILQKKTSRNG</sequence>
<gene>
    <name evidence="2" type="ORF">DWW57_14595</name>
</gene>
<feature type="transmembrane region" description="Helical" evidence="1">
    <location>
        <begin position="83"/>
        <end position="103"/>
    </location>
</feature>
<dbReference type="Proteomes" id="UP000284243">
    <property type="component" value="Unassembled WGS sequence"/>
</dbReference>
<dbReference type="AlphaFoldDB" id="A0A412TLZ5"/>
<evidence type="ECO:0000313" key="2">
    <source>
        <dbReference type="EMBL" id="RGU54813.1"/>
    </source>
</evidence>
<keyword evidence="1" id="KW-1133">Transmembrane helix</keyword>
<proteinExistence type="predicted"/>
<dbReference type="PANTHER" id="PTHR40078:SF1">
    <property type="entry name" value="INTEGRAL MEMBRANE PROTEIN"/>
    <property type="match status" value="1"/>
</dbReference>
<dbReference type="RefSeq" id="WP_118160652.1">
    <property type="nucleotide sequence ID" value="NZ_QRYC01000025.1"/>
</dbReference>
<dbReference type="Pfam" id="PF19700">
    <property type="entry name" value="DUF6198"/>
    <property type="match status" value="1"/>
</dbReference>
<feature type="transmembrane region" description="Helical" evidence="1">
    <location>
        <begin position="186"/>
        <end position="205"/>
    </location>
</feature>
<keyword evidence="1" id="KW-0472">Membrane</keyword>
<feature type="transmembrane region" description="Helical" evidence="1">
    <location>
        <begin position="163"/>
        <end position="180"/>
    </location>
</feature>
<organism evidence="2 3">
    <name type="scientific">Odoribacter splanchnicus</name>
    <dbReference type="NCBI Taxonomy" id="28118"/>
    <lineage>
        <taxon>Bacteria</taxon>
        <taxon>Pseudomonadati</taxon>
        <taxon>Bacteroidota</taxon>
        <taxon>Bacteroidia</taxon>
        <taxon>Bacteroidales</taxon>
        <taxon>Odoribacteraceae</taxon>
        <taxon>Odoribacter</taxon>
    </lineage>
</organism>
<evidence type="ECO:0008006" key="4">
    <source>
        <dbReference type="Google" id="ProtNLM"/>
    </source>
</evidence>
<keyword evidence="1" id="KW-0812">Transmembrane</keyword>
<evidence type="ECO:0000256" key="1">
    <source>
        <dbReference type="SAM" id="Phobius"/>
    </source>
</evidence>
<feature type="transmembrane region" description="Helical" evidence="1">
    <location>
        <begin position="12"/>
        <end position="32"/>
    </location>
</feature>
<protein>
    <recommendedName>
        <fullName evidence="4">YitT family protein</fullName>
    </recommendedName>
</protein>
<dbReference type="EMBL" id="QRYC01000025">
    <property type="protein sequence ID" value="RGU54813.1"/>
    <property type="molecule type" value="Genomic_DNA"/>
</dbReference>
<dbReference type="PANTHER" id="PTHR40078">
    <property type="entry name" value="INTEGRAL MEMBRANE PROTEIN-RELATED"/>
    <property type="match status" value="1"/>
</dbReference>
<name>A0A412TLZ5_9BACT</name>
<dbReference type="InterPro" id="IPR038750">
    <property type="entry name" value="YczE/YyaS-like"/>
</dbReference>
<accession>A0A412TLZ5</accession>
<feature type="transmembrane region" description="Helical" evidence="1">
    <location>
        <begin position="52"/>
        <end position="71"/>
    </location>
</feature>
<reference evidence="2 3" key="1">
    <citation type="submission" date="2018-08" db="EMBL/GenBank/DDBJ databases">
        <title>A genome reference for cultivated species of the human gut microbiota.</title>
        <authorList>
            <person name="Zou Y."/>
            <person name="Xue W."/>
            <person name="Luo G."/>
        </authorList>
    </citation>
    <scope>NUCLEOTIDE SEQUENCE [LARGE SCALE GENOMIC DNA]</scope>
    <source>
        <strain evidence="2 3">AF16-14</strain>
    </source>
</reference>